<evidence type="ECO:0000313" key="2">
    <source>
        <dbReference type="Proteomes" id="UP001596233"/>
    </source>
</evidence>
<dbReference type="RefSeq" id="WP_379231391.1">
    <property type="nucleotide sequence ID" value="NZ_JBHSTE010000001.1"/>
</dbReference>
<protein>
    <submittedName>
        <fullName evidence="1">Uncharacterized protein</fullName>
    </submittedName>
</protein>
<keyword evidence="2" id="KW-1185">Reference proteome</keyword>
<comment type="caution">
    <text evidence="1">The sequence shown here is derived from an EMBL/GenBank/DDBJ whole genome shotgun (WGS) entry which is preliminary data.</text>
</comment>
<gene>
    <name evidence="1" type="ORF">ACFP56_04080</name>
</gene>
<reference evidence="2" key="1">
    <citation type="journal article" date="2019" name="Int. J. Syst. Evol. Microbiol.">
        <title>The Global Catalogue of Microorganisms (GCM) 10K type strain sequencing project: providing services to taxonomists for standard genome sequencing and annotation.</title>
        <authorList>
            <consortium name="The Broad Institute Genomics Platform"/>
            <consortium name="The Broad Institute Genome Sequencing Center for Infectious Disease"/>
            <person name="Wu L."/>
            <person name="Ma J."/>
        </authorList>
    </citation>
    <scope>NUCLEOTIDE SEQUENCE [LARGE SCALE GENOMIC DNA]</scope>
    <source>
        <strain evidence="2">PCU 280</strain>
    </source>
</reference>
<dbReference type="EMBL" id="JBHSTE010000001">
    <property type="protein sequence ID" value="MFC6331790.1"/>
    <property type="molecule type" value="Genomic_DNA"/>
</dbReference>
<name>A0ABW1V399_9BACL</name>
<sequence length="70" mass="8246">MSILRKLLTDQDFQDAVEQESSIRVFSDNQIIEHRAIVVRFDETKVITQSNVSDLTYHKRGQCEFFLLKD</sequence>
<evidence type="ECO:0000313" key="1">
    <source>
        <dbReference type="EMBL" id="MFC6331790.1"/>
    </source>
</evidence>
<proteinExistence type="predicted"/>
<accession>A0ABW1V399</accession>
<dbReference type="Proteomes" id="UP001596233">
    <property type="component" value="Unassembled WGS sequence"/>
</dbReference>
<organism evidence="1 2">
    <name type="scientific">Paenibacillus septentrionalis</name>
    <dbReference type="NCBI Taxonomy" id="429342"/>
    <lineage>
        <taxon>Bacteria</taxon>
        <taxon>Bacillati</taxon>
        <taxon>Bacillota</taxon>
        <taxon>Bacilli</taxon>
        <taxon>Bacillales</taxon>
        <taxon>Paenibacillaceae</taxon>
        <taxon>Paenibacillus</taxon>
    </lineage>
</organism>